<dbReference type="Proteomes" id="UP000068447">
    <property type="component" value="Chromosome"/>
</dbReference>
<evidence type="ECO:0000259" key="1">
    <source>
        <dbReference type="Pfam" id="PF20376"/>
    </source>
</evidence>
<feature type="domain" description="DUF6671" evidence="1">
    <location>
        <begin position="76"/>
        <end position="288"/>
    </location>
</feature>
<dbReference type="Pfam" id="PF20376">
    <property type="entry name" value="DUF6671"/>
    <property type="match status" value="1"/>
</dbReference>
<dbReference type="STRING" id="1526571.AT746_11900"/>
<keyword evidence="3" id="KW-1185">Reference proteome</keyword>
<sequence>MMQNNAELAHHPYFQASVCLLTKHKKEQVIAPVLSRGLSIELEVDEGFDTDSLGNFTRTVARVDDQLVTAEKKARLAARRSGLSIGIGSEGSFDSSALGGLACLNSEILVWFDAKRDFCISAQHQTVVSASSLTTSDYAKLEKYARESGFPAQGIVLRADNDSDLCPVTGIQSVNDLERAFVDCLSRSAQNQVFAEWDFRAHCCPCRMHTIGKAAEQLLEHLLRLCPTCHTPGYSPFKALGGLPCEQCQAPTTVTKGRYFCCGVCNASHFEAVSDDFANPFNCSICNP</sequence>
<evidence type="ECO:0000313" key="3">
    <source>
        <dbReference type="Proteomes" id="UP000068447"/>
    </source>
</evidence>
<gene>
    <name evidence="2" type="ORF">AT746_11900</name>
</gene>
<dbReference type="OrthoDB" id="9793837at2"/>
<dbReference type="KEGG" id="lal:AT746_11900"/>
<reference evidence="2 3" key="1">
    <citation type="submission" date="2015-12" db="EMBL/GenBank/DDBJ databases">
        <title>Complete genome of Lacimicrobium alkaliphilum KCTC 32984.</title>
        <authorList>
            <person name="Kim S.-G."/>
            <person name="Lee Y.-J."/>
        </authorList>
    </citation>
    <scope>NUCLEOTIDE SEQUENCE [LARGE SCALE GENOMIC DNA]</scope>
    <source>
        <strain evidence="2 3">YelD216</strain>
    </source>
</reference>
<protein>
    <recommendedName>
        <fullName evidence="1">DUF6671 domain-containing protein</fullName>
    </recommendedName>
</protein>
<name>A0A0U2RNJ1_9ALTE</name>
<dbReference type="InterPro" id="IPR046612">
    <property type="entry name" value="DUF6671"/>
</dbReference>
<proteinExistence type="predicted"/>
<organism evidence="2 3">
    <name type="scientific">Lacimicrobium alkaliphilum</name>
    <dbReference type="NCBI Taxonomy" id="1526571"/>
    <lineage>
        <taxon>Bacteria</taxon>
        <taxon>Pseudomonadati</taxon>
        <taxon>Pseudomonadota</taxon>
        <taxon>Gammaproteobacteria</taxon>
        <taxon>Alteromonadales</taxon>
        <taxon>Alteromonadaceae</taxon>
        <taxon>Lacimicrobium</taxon>
    </lineage>
</organism>
<dbReference type="AlphaFoldDB" id="A0A0U2RNJ1"/>
<evidence type="ECO:0000313" key="2">
    <source>
        <dbReference type="EMBL" id="ALS98906.1"/>
    </source>
</evidence>
<dbReference type="RefSeq" id="WP_062480593.1">
    <property type="nucleotide sequence ID" value="NZ_CP013650.1"/>
</dbReference>
<dbReference type="EMBL" id="CP013650">
    <property type="protein sequence ID" value="ALS98906.1"/>
    <property type="molecule type" value="Genomic_DNA"/>
</dbReference>
<accession>A0A0U2RNJ1</accession>